<dbReference type="Pfam" id="PF07660">
    <property type="entry name" value="STN"/>
    <property type="match status" value="1"/>
</dbReference>
<dbReference type="PROSITE" id="PS52016">
    <property type="entry name" value="TONB_DEPENDENT_REC_3"/>
    <property type="match status" value="1"/>
</dbReference>
<dbReference type="SMART" id="SM00965">
    <property type="entry name" value="STN"/>
    <property type="match status" value="1"/>
</dbReference>
<dbReference type="Gene3D" id="3.55.50.30">
    <property type="match status" value="1"/>
</dbReference>
<evidence type="ECO:0000256" key="16">
    <source>
        <dbReference type="SAM" id="MobiDB-lite"/>
    </source>
</evidence>
<feature type="region of interest" description="Disordered" evidence="16">
    <location>
        <begin position="1"/>
        <end position="34"/>
    </location>
</feature>
<accession>A0ABX0NST6</accession>
<organism evidence="18 19">
    <name type="scientific">Massilia mucilaginosa</name>
    <dbReference type="NCBI Taxonomy" id="2609282"/>
    <lineage>
        <taxon>Bacteria</taxon>
        <taxon>Pseudomonadati</taxon>
        <taxon>Pseudomonadota</taxon>
        <taxon>Betaproteobacteria</taxon>
        <taxon>Burkholderiales</taxon>
        <taxon>Oxalobacteraceae</taxon>
        <taxon>Telluria group</taxon>
        <taxon>Massilia</taxon>
    </lineage>
</organism>
<dbReference type="InterPro" id="IPR012910">
    <property type="entry name" value="Plug_dom"/>
</dbReference>
<evidence type="ECO:0000313" key="18">
    <source>
        <dbReference type="EMBL" id="NHZ89866.1"/>
    </source>
</evidence>
<dbReference type="InterPro" id="IPR037066">
    <property type="entry name" value="Plug_dom_sf"/>
</dbReference>
<keyword evidence="8" id="KW-0408">Iron</keyword>
<dbReference type="InterPro" id="IPR011662">
    <property type="entry name" value="Secretin/TonB_short_N"/>
</dbReference>
<comment type="caution">
    <text evidence="18">The sequence shown here is derived from an EMBL/GenBank/DDBJ whole genome shotgun (WGS) entry which is preliminary data.</text>
</comment>
<proteinExistence type="inferred from homology"/>
<comment type="similarity">
    <text evidence="2 14 15">Belongs to the TonB-dependent receptor family.</text>
</comment>
<keyword evidence="19" id="KW-1185">Reference proteome</keyword>
<feature type="compositionally biased region" description="Basic residues" evidence="16">
    <location>
        <begin position="23"/>
        <end position="32"/>
    </location>
</feature>
<keyword evidence="11 14" id="KW-0472">Membrane</keyword>
<evidence type="ECO:0000256" key="11">
    <source>
        <dbReference type="ARBA" id="ARBA00023136"/>
    </source>
</evidence>
<dbReference type="CDD" id="cd01347">
    <property type="entry name" value="ligand_gated_channel"/>
    <property type="match status" value="1"/>
</dbReference>
<keyword evidence="6 14" id="KW-0812">Transmembrane</keyword>
<evidence type="ECO:0000256" key="6">
    <source>
        <dbReference type="ARBA" id="ARBA00022692"/>
    </source>
</evidence>
<dbReference type="InterPro" id="IPR010105">
    <property type="entry name" value="TonB_sidphr_rcpt"/>
</dbReference>
<dbReference type="Proteomes" id="UP000609726">
    <property type="component" value="Unassembled WGS sequence"/>
</dbReference>
<evidence type="ECO:0000256" key="4">
    <source>
        <dbReference type="ARBA" id="ARBA00022452"/>
    </source>
</evidence>
<feature type="domain" description="Secretin/TonB short N-terminal" evidence="17">
    <location>
        <begin position="94"/>
        <end position="145"/>
    </location>
</feature>
<sequence length="839" mass="90344">MEDEHSPSSTLQKESPMRPRTQAPHRPHHRSQPHFTQRALLAAIGHALATGFIASAVLPGAALAADAAPARKAYAIPAGPLEGALNRFGREAGILLSFPTATTAGLQSPGLNGSYAVADGLDQLLQGSGLGAVAQANGGYVLVRQAPASAAAASAATASGAAPAAVAAPARTQALSEITVTARADGENPSAPLAGYVARKSSTATKTATATREIPQSISVVTRDNLDARGVSNLAEALEYVPGFTPRTYGRDDRYDWSIARGIGSTNGGNYRDGLKDAGNVYAMPRLNSYSVERVEFLRGPASLLFGTTIPGGTVNSITKRPAGEAQGEIRVRAGDIDRRGVAGDISGPLSTDGSLLYRLVGLTEQYDLMTPGSTKKERYFAPSLTWKIDRDTSVTVLANYQEDRIAGDAYPFKYVEALGYYVPVAEKGWDHFQRDQWSTGVLFDHRINDKLSFHSRSRYGKVKLDYQVNFLTGLVSKSVVTRRGQHINDDTESRQTDNYMEYQWKAGKWSNTTIAGVDLSKISGASYRGTTITSQFDLSTGTGPFAAPLLKAEYVASTRQTGLYLQNQARFDERFVIVAGLRQDRFRENAVAAWVDGPVNTNKTTGRLGGVWLLPGGVSPYAGYATSFQPQGGATYDGVKFKPTSARQYEVGVRYEPAGGNAMLSAAVFDIVQQNVAAADPLHEGFNVQRGEVGSRGLELEANASLMQGIDASASYSYTDARVTRDTRPNLIGRKNGLVPSHKATLWLNARVPGEWVSGMKVGMGVRYNSKVPDYENVRWVPGVTLFDARLGYQIGTHWELSLNARNLFDKKHLGNCSDGDCYPGDQREVLATASYRW</sequence>
<keyword evidence="4 14" id="KW-1134">Transmembrane beta strand</keyword>
<keyword evidence="10 15" id="KW-0798">TonB box</keyword>
<evidence type="ECO:0000256" key="2">
    <source>
        <dbReference type="ARBA" id="ARBA00009810"/>
    </source>
</evidence>
<evidence type="ECO:0000256" key="15">
    <source>
        <dbReference type="RuleBase" id="RU003357"/>
    </source>
</evidence>
<evidence type="ECO:0000256" key="12">
    <source>
        <dbReference type="ARBA" id="ARBA00023170"/>
    </source>
</evidence>
<dbReference type="InterPro" id="IPR000531">
    <property type="entry name" value="Beta-barrel_TonB"/>
</dbReference>
<evidence type="ECO:0000256" key="13">
    <source>
        <dbReference type="ARBA" id="ARBA00023237"/>
    </source>
</evidence>
<dbReference type="EMBL" id="WHJH01000012">
    <property type="protein sequence ID" value="NHZ89866.1"/>
    <property type="molecule type" value="Genomic_DNA"/>
</dbReference>
<keyword evidence="7" id="KW-0732">Signal</keyword>
<evidence type="ECO:0000256" key="5">
    <source>
        <dbReference type="ARBA" id="ARBA00022496"/>
    </source>
</evidence>
<dbReference type="NCBIfam" id="TIGR01783">
    <property type="entry name" value="TonB-siderophor"/>
    <property type="match status" value="1"/>
</dbReference>
<reference evidence="18 19" key="1">
    <citation type="submission" date="2019-10" db="EMBL/GenBank/DDBJ databases">
        <title>Taxonomy of Antarctic Massilia spp.: description of Massilia rubra sp. nov., Massilia aquatica sp. nov., Massilia mucilaginosa sp. nov., Massilia frigida sp. nov. isolated from streams, lakes and regoliths.</title>
        <authorList>
            <person name="Holochova P."/>
            <person name="Sedlacek I."/>
            <person name="Kralova S."/>
            <person name="Maslanova I."/>
            <person name="Busse H.-J."/>
            <person name="Stankova E."/>
            <person name="Vrbovska V."/>
            <person name="Kovarovic V."/>
            <person name="Bartak M."/>
            <person name="Svec P."/>
            <person name="Pantucek R."/>
        </authorList>
    </citation>
    <scope>NUCLEOTIDE SEQUENCE [LARGE SCALE GENOMIC DNA]</scope>
    <source>
        <strain evidence="18 19">CCM 8733</strain>
    </source>
</reference>
<dbReference type="PANTHER" id="PTHR32552:SF68">
    <property type="entry name" value="FERRICHROME OUTER MEMBRANE TRANSPORTER_PHAGE RECEPTOR"/>
    <property type="match status" value="1"/>
</dbReference>
<evidence type="ECO:0000256" key="14">
    <source>
        <dbReference type="PROSITE-ProRule" id="PRU01360"/>
    </source>
</evidence>
<evidence type="ECO:0000256" key="8">
    <source>
        <dbReference type="ARBA" id="ARBA00023004"/>
    </source>
</evidence>
<protein>
    <submittedName>
        <fullName evidence="18">TonB-dependent siderophore receptor</fullName>
    </submittedName>
</protein>
<keyword evidence="12 18" id="KW-0675">Receptor</keyword>
<evidence type="ECO:0000256" key="3">
    <source>
        <dbReference type="ARBA" id="ARBA00022448"/>
    </source>
</evidence>
<evidence type="ECO:0000256" key="10">
    <source>
        <dbReference type="ARBA" id="ARBA00023077"/>
    </source>
</evidence>
<evidence type="ECO:0000313" key="19">
    <source>
        <dbReference type="Proteomes" id="UP000609726"/>
    </source>
</evidence>
<dbReference type="Gene3D" id="2.170.130.10">
    <property type="entry name" value="TonB-dependent receptor, plug domain"/>
    <property type="match status" value="1"/>
</dbReference>
<evidence type="ECO:0000256" key="9">
    <source>
        <dbReference type="ARBA" id="ARBA00023065"/>
    </source>
</evidence>
<dbReference type="InterPro" id="IPR039426">
    <property type="entry name" value="TonB-dep_rcpt-like"/>
</dbReference>
<dbReference type="InterPro" id="IPR036942">
    <property type="entry name" value="Beta-barrel_TonB_sf"/>
</dbReference>
<name>A0ABX0NST6_9BURK</name>
<dbReference type="Pfam" id="PF00593">
    <property type="entry name" value="TonB_dep_Rec_b-barrel"/>
    <property type="match status" value="1"/>
</dbReference>
<evidence type="ECO:0000256" key="7">
    <source>
        <dbReference type="ARBA" id="ARBA00022729"/>
    </source>
</evidence>
<dbReference type="SUPFAM" id="SSF56935">
    <property type="entry name" value="Porins"/>
    <property type="match status" value="1"/>
</dbReference>
<keyword evidence="13 14" id="KW-0998">Cell outer membrane</keyword>
<dbReference type="Gene3D" id="2.40.170.20">
    <property type="entry name" value="TonB-dependent receptor, beta-barrel domain"/>
    <property type="match status" value="1"/>
</dbReference>
<evidence type="ECO:0000259" key="17">
    <source>
        <dbReference type="SMART" id="SM00965"/>
    </source>
</evidence>
<comment type="subcellular location">
    <subcellularLocation>
        <location evidence="1 14">Cell outer membrane</location>
        <topology evidence="1 14">Multi-pass membrane protein</topology>
    </subcellularLocation>
</comment>
<gene>
    <name evidence="18" type="ORF">F2P45_12705</name>
</gene>
<keyword evidence="5" id="KW-0410">Iron transport</keyword>
<dbReference type="PANTHER" id="PTHR32552">
    <property type="entry name" value="FERRICHROME IRON RECEPTOR-RELATED"/>
    <property type="match status" value="1"/>
</dbReference>
<dbReference type="Pfam" id="PF07715">
    <property type="entry name" value="Plug"/>
    <property type="match status" value="1"/>
</dbReference>
<evidence type="ECO:0000256" key="1">
    <source>
        <dbReference type="ARBA" id="ARBA00004571"/>
    </source>
</evidence>
<keyword evidence="3 14" id="KW-0813">Transport</keyword>
<keyword evidence="9" id="KW-0406">Ion transport</keyword>